<feature type="region of interest" description="Disordered" evidence="5">
    <location>
        <begin position="325"/>
        <end position="347"/>
    </location>
</feature>
<organism evidence="7 8">
    <name type="scientific">Catenulispora yoronensis</name>
    <dbReference type="NCBI Taxonomy" id="450799"/>
    <lineage>
        <taxon>Bacteria</taxon>
        <taxon>Bacillati</taxon>
        <taxon>Actinomycetota</taxon>
        <taxon>Actinomycetes</taxon>
        <taxon>Catenulisporales</taxon>
        <taxon>Catenulisporaceae</taxon>
        <taxon>Catenulispora</taxon>
    </lineage>
</organism>
<keyword evidence="4 6" id="KW-0472">Membrane</keyword>
<feature type="transmembrane region" description="Helical" evidence="6">
    <location>
        <begin position="77"/>
        <end position="101"/>
    </location>
</feature>
<evidence type="ECO:0000313" key="8">
    <source>
        <dbReference type="Proteomes" id="UP001500751"/>
    </source>
</evidence>
<dbReference type="Proteomes" id="UP001500751">
    <property type="component" value="Unassembled WGS sequence"/>
</dbReference>
<evidence type="ECO:0000256" key="3">
    <source>
        <dbReference type="ARBA" id="ARBA00022989"/>
    </source>
</evidence>
<evidence type="ECO:0000256" key="5">
    <source>
        <dbReference type="SAM" id="MobiDB-lite"/>
    </source>
</evidence>
<protein>
    <submittedName>
        <fullName evidence="7">Dicarboxylate transporter/tellurite-resistance protein TehA</fullName>
    </submittedName>
</protein>
<dbReference type="PANTHER" id="PTHR37955">
    <property type="entry name" value="TELLURITE RESISTANCE PROTEIN TEHA"/>
    <property type="match status" value="1"/>
</dbReference>
<dbReference type="InterPro" id="IPR052951">
    <property type="entry name" value="Tellurite_res_ion_channel"/>
</dbReference>
<feature type="transmembrane region" description="Helical" evidence="6">
    <location>
        <begin position="46"/>
        <end position="65"/>
    </location>
</feature>
<sequence length="347" mass="36717">MNDGVRDWPRVPPNLFAISFGLAGLAGAWRAAGRTLHTAEAVPDAISVLAGLVLAVLTVCYALQGTRTLLADLRHRIFSPFLSLAPITVMLLATTLAVHWFALGRALLLAGLVATLLVGGFLTGEWIVADLDHDSAHPGYFLPTVAGGFVAAYCAAEVGLKGLAEAAFGIGALCWSLVGSTILNRLFFHSKLPEPFVPTLAIEMAPPAVAGIAYFAIDGGRRDLVSHALAGYAVLMVLVQIRMLPTFLKLRFAPGFWAFVFSWAAVANYSLQWIALDRPPFARGYAVLIITALTVFVAIIAVRTVILAVGGRLLPPRTPALPIPAPPVPAPPAPAPSAPRIPEESTR</sequence>
<dbReference type="EMBL" id="BAAAQN010000030">
    <property type="protein sequence ID" value="GAA2040577.1"/>
    <property type="molecule type" value="Genomic_DNA"/>
</dbReference>
<keyword evidence="8" id="KW-1185">Reference proteome</keyword>
<keyword evidence="3 6" id="KW-1133">Transmembrane helix</keyword>
<reference evidence="7 8" key="1">
    <citation type="journal article" date="2019" name="Int. J. Syst. Evol. Microbiol.">
        <title>The Global Catalogue of Microorganisms (GCM) 10K type strain sequencing project: providing services to taxonomists for standard genome sequencing and annotation.</title>
        <authorList>
            <consortium name="The Broad Institute Genomics Platform"/>
            <consortium name="The Broad Institute Genome Sequencing Center for Infectious Disease"/>
            <person name="Wu L."/>
            <person name="Ma J."/>
        </authorList>
    </citation>
    <scope>NUCLEOTIDE SEQUENCE [LARGE SCALE GENOMIC DNA]</scope>
    <source>
        <strain evidence="7 8">JCM 16014</strain>
    </source>
</reference>
<gene>
    <name evidence="7" type="primary">tehA</name>
    <name evidence="7" type="ORF">GCM10009839_48420</name>
</gene>
<feature type="transmembrane region" description="Helical" evidence="6">
    <location>
        <begin position="107"/>
        <end position="128"/>
    </location>
</feature>
<comment type="caution">
    <text evidence="7">The sequence shown here is derived from an EMBL/GenBank/DDBJ whole genome shotgun (WGS) entry which is preliminary data.</text>
</comment>
<dbReference type="InterPro" id="IPR004695">
    <property type="entry name" value="SLAC1/Mae1/Ssu1/TehA"/>
</dbReference>
<feature type="transmembrane region" description="Helical" evidence="6">
    <location>
        <begin position="287"/>
        <end position="309"/>
    </location>
</feature>
<feature type="transmembrane region" description="Helical" evidence="6">
    <location>
        <begin position="200"/>
        <end position="217"/>
    </location>
</feature>
<feature type="transmembrane region" description="Helical" evidence="6">
    <location>
        <begin position="255"/>
        <end position="275"/>
    </location>
</feature>
<keyword evidence="2 6" id="KW-0812">Transmembrane</keyword>
<dbReference type="InterPro" id="IPR038665">
    <property type="entry name" value="Voltage-dep_anion_channel_sf"/>
</dbReference>
<accession>A0ABN2UPT3</accession>
<evidence type="ECO:0000256" key="1">
    <source>
        <dbReference type="ARBA" id="ARBA00004141"/>
    </source>
</evidence>
<dbReference type="Gene3D" id="1.50.10.150">
    <property type="entry name" value="Voltage-dependent anion channel"/>
    <property type="match status" value="1"/>
</dbReference>
<comment type="subcellular location">
    <subcellularLocation>
        <location evidence="1">Membrane</location>
        <topology evidence="1">Multi-pass membrane protein</topology>
    </subcellularLocation>
</comment>
<dbReference type="Pfam" id="PF03595">
    <property type="entry name" value="SLAC1"/>
    <property type="match status" value="1"/>
</dbReference>
<proteinExistence type="predicted"/>
<evidence type="ECO:0000256" key="2">
    <source>
        <dbReference type="ARBA" id="ARBA00022692"/>
    </source>
</evidence>
<feature type="transmembrane region" description="Helical" evidence="6">
    <location>
        <begin position="140"/>
        <end position="160"/>
    </location>
</feature>
<feature type="transmembrane region" description="Helical" evidence="6">
    <location>
        <begin position="229"/>
        <end position="248"/>
    </location>
</feature>
<evidence type="ECO:0000313" key="7">
    <source>
        <dbReference type="EMBL" id="GAA2040577.1"/>
    </source>
</evidence>
<evidence type="ECO:0000256" key="6">
    <source>
        <dbReference type="SAM" id="Phobius"/>
    </source>
</evidence>
<feature type="compositionally biased region" description="Pro residues" evidence="5">
    <location>
        <begin position="325"/>
        <end position="339"/>
    </location>
</feature>
<name>A0ABN2UPT3_9ACTN</name>
<feature type="transmembrane region" description="Helical" evidence="6">
    <location>
        <begin position="166"/>
        <end position="188"/>
    </location>
</feature>
<dbReference type="PANTHER" id="PTHR37955:SF1">
    <property type="entry name" value="DEP DOMAIN-CONTAINING PROTEIN"/>
    <property type="match status" value="1"/>
</dbReference>
<evidence type="ECO:0000256" key="4">
    <source>
        <dbReference type="ARBA" id="ARBA00023136"/>
    </source>
</evidence>